<name>A0AAV4CMA3_9GAST</name>
<feature type="compositionally biased region" description="Basic and acidic residues" evidence="1">
    <location>
        <begin position="164"/>
        <end position="185"/>
    </location>
</feature>
<proteinExistence type="predicted"/>
<feature type="compositionally biased region" description="Acidic residues" evidence="1">
    <location>
        <begin position="186"/>
        <end position="198"/>
    </location>
</feature>
<feature type="compositionally biased region" description="Basic and acidic residues" evidence="1">
    <location>
        <begin position="67"/>
        <end position="78"/>
    </location>
</feature>
<protein>
    <submittedName>
        <fullName evidence="2">Uncharacterized protein</fullName>
    </submittedName>
</protein>
<feature type="region of interest" description="Disordered" evidence="1">
    <location>
        <begin position="502"/>
        <end position="521"/>
    </location>
</feature>
<organism evidence="2 3">
    <name type="scientific">Plakobranchus ocellatus</name>
    <dbReference type="NCBI Taxonomy" id="259542"/>
    <lineage>
        <taxon>Eukaryota</taxon>
        <taxon>Metazoa</taxon>
        <taxon>Spiralia</taxon>
        <taxon>Lophotrochozoa</taxon>
        <taxon>Mollusca</taxon>
        <taxon>Gastropoda</taxon>
        <taxon>Heterobranchia</taxon>
        <taxon>Euthyneura</taxon>
        <taxon>Panpulmonata</taxon>
        <taxon>Sacoglossa</taxon>
        <taxon>Placobranchoidea</taxon>
        <taxon>Plakobranchidae</taxon>
        <taxon>Plakobranchus</taxon>
    </lineage>
</organism>
<evidence type="ECO:0000313" key="3">
    <source>
        <dbReference type="Proteomes" id="UP000735302"/>
    </source>
</evidence>
<feature type="region of interest" description="Disordered" evidence="1">
    <location>
        <begin position="1"/>
        <end position="493"/>
    </location>
</feature>
<feature type="compositionally biased region" description="Polar residues" evidence="1">
    <location>
        <begin position="344"/>
        <end position="364"/>
    </location>
</feature>
<feature type="compositionally biased region" description="Polar residues" evidence="1">
    <location>
        <begin position="277"/>
        <end position="294"/>
    </location>
</feature>
<dbReference type="Proteomes" id="UP000735302">
    <property type="component" value="Unassembled WGS sequence"/>
</dbReference>
<reference evidence="2 3" key="1">
    <citation type="journal article" date="2021" name="Elife">
        <title>Chloroplast acquisition without the gene transfer in kleptoplastic sea slugs, Plakobranchus ocellatus.</title>
        <authorList>
            <person name="Maeda T."/>
            <person name="Takahashi S."/>
            <person name="Yoshida T."/>
            <person name="Shimamura S."/>
            <person name="Takaki Y."/>
            <person name="Nagai Y."/>
            <person name="Toyoda A."/>
            <person name="Suzuki Y."/>
            <person name="Arimoto A."/>
            <person name="Ishii H."/>
            <person name="Satoh N."/>
            <person name="Nishiyama T."/>
            <person name="Hasebe M."/>
            <person name="Maruyama T."/>
            <person name="Minagawa J."/>
            <person name="Obokata J."/>
            <person name="Shigenobu S."/>
        </authorList>
    </citation>
    <scope>NUCLEOTIDE SEQUENCE [LARGE SCALE GENOMIC DNA]</scope>
</reference>
<feature type="compositionally biased region" description="Low complexity" evidence="1">
    <location>
        <begin position="329"/>
        <end position="342"/>
    </location>
</feature>
<feature type="compositionally biased region" description="Basic and acidic residues" evidence="1">
    <location>
        <begin position="210"/>
        <end position="221"/>
    </location>
</feature>
<feature type="compositionally biased region" description="Polar residues" evidence="1">
    <location>
        <begin position="222"/>
        <end position="233"/>
    </location>
</feature>
<comment type="caution">
    <text evidence="2">The sequence shown here is derived from an EMBL/GenBank/DDBJ whole genome shotgun (WGS) entry which is preliminary data.</text>
</comment>
<feature type="compositionally biased region" description="Acidic residues" evidence="1">
    <location>
        <begin position="117"/>
        <end position="128"/>
    </location>
</feature>
<evidence type="ECO:0000256" key="1">
    <source>
        <dbReference type="SAM" id="MobiDB-lite"/>
    </source>
</evidence>
<keyword evidence="3" id="KW-1185">Reference proteome</keyword>
<feature type="compositionally biased region" description="Basic and acidic residues" evidence="1">
    <location>
        <begin position="129"/>
        <end position="147"/>
    </location>
</feature>
<feature type="compositionally biased region" description="Acidic residues" evidence="1">
    <location>
        <begin position="431"/>
        <end position="448"/>
    </location>
</feature>
<evidence type="ECO:0000313" key="2">
    <source>
        <dbReference type="EMBL" id="GFO32398.1"/>
    </source>
</evidence>
<feature type="compositionally biased region" description="Polar residues" evidence="1">
    <location>
        <begin position="150"/>
        <end position="163"/>
    </location>
</feature>
<sequence length="557" mass="58164">MSIYSWSYAPRENDLDPDATVMDHASSVRSLPSLQLDRGLNKDGSSGGEGRHSDEGETNAGVSGRGSDGEHWARITERPEEEDVANVDSREVTQEDIYIPHVPSPSPASELAREQPEHEEEEEEEEKEAEEKRLAEGEKTAEDERKSHSTPRSRSIALQTDSEVGSHRDITTAGRPEETPRRSGNDADDEDEGDEEEAEGKWPGGSGGKDGQHLDTLREESATLQSSRRPSSVSKDDISRSVSTSKDASALGTRGKAGSAQGESAAVSVAGEGKGTESATLSKSPVKSSAASRTSVRKSEEETAGRKASAADSKKRSGAPSRASEAPSAVGKGKAAQGVAPGERSQTSSATPGRHGTSQSGASPTKSGAAGGGSRATGKKPGDKSVSGHSSKRSSAAKKNQEGPPTEAGDKKATPTGPESDDPKEVVDIPWADEDNENDEDALGDDLGENGADIEGKGGAVEDTDIFRNRSTPSEGNARLSGEDSGGGRNEVDLGLSIQGEQLFTPPETPGVAKRKSVPGSYGAERIRAPESTSSGHVILASVHRIAHRAAACFFIT</sequence>
<dbReference type="AlphaFoldDB" id="A0AAV4CMA3"/>
<accession>A0AAV4CMA3</accession>
<dbReference type="EMBL" id="BLXT01006630">
    <property type="protein sequence ID" value="GFO32398.1"/>
    <property type="molecule type" value="Genomic_DNA"/>
</dbReference>
<gene>
    <name evidence="2" type="ORF">PoB_005890300</name>
</gene>